<dbReference type="RefSeq" id="YP_009282156.1">
    <property type="nucleotide sequence ID" value="NC_031034.1"/>
</dbReference>
<dbReference type="Proteomes" id="UP000203219">
    <property type="component" value="Segment"/>
</dbReference>
<name>A0A173GCJ0_9CAUD</name>
<protein>
    <submittedName>
        <fullName evidence="1">Uncharacterized protein</fullName>
    </submittedName>
</protein>
<dbReference type="EMBL" id="KX011169">
    <property type="protein sequence ID" value="ANH50759.1"/>
    <property type="molecule type" value="Genomic_DNA"/>
</dbReference>
<reference evidence="2" key="1">
    <citation type="submission" date="2016-04" db="EMBL/GenBank/DDBJ databases">
        <authorList>
            <person name="Adebesin M.O."/>
            <person name="Ahama K."/>
            <person name="Alekasir E.M."/>
            <person name="Ali S."/>
            <person name="Aligholizadeh E."/>
            <person name="Allison J.M."/>
            <person name="Alzaher A."/>
            <person name="Andaya C.D."/>
            <person name="Asfaw S."/>
            <person name="Bansal N."/>
            <person name="Beauchard M.A."/>
            <person name="Betancourt K.A."/>
            <person name="Bhatia B."/>
            <person name="Boretti N.A."/>
            <person name="Brondi J.N."/>
            <person name="Byrd C.E."/>
            <person name="Cao A."/>
            <person name="Cardosa E.A."/>
            <person name="Carter A."/>
            <person name="Chen S."/>
            <person name="Chen Y."/>
            <person name="Clara V.K."/>
            <person name="Cobuzzi M."/>
            <person name="Conn O.L."/>
            <person name="Crosby I.A."/>
            <person name="Daly S.B."/>
            <person name="Depaz I.X."/>
            <person name="Dhaurali S."/>
            <person name="Dowdy K.M."/>
            <person name="Edokobi N.B."/>
            <person name="Ekanayake A.B."/>
            <person name="Ekekwe S.O."/>
            <person name="Emond M.A."/>
            <person name="Endres L."/>
            <person name="Eng S."/>
            <person name="Felkoski S.A."/>
            <person name="Gant C.D."/>
            <person name="Gaskin B."/>
            <person name="Gondal S."/>
            <person name="Gutmann J."/>
            <person name="Ha T.-A."/>
            <person name="Habteyes H."/>
            <person name="Hariri O."/>
            <person name="Healey R.M."/>
            <person name="Heins J.L."/>
            <person name="Henderson A.L."/>
            <person name="Hernandez F.M."/>
            <person name="Hoang P.T."/>
            <person name="Hope K.T."/>
            <person name="Husna A."/>
            <person name="Hussain A."/>
            <person name="Imani O."/>
            <person name="Jackson N.L."/>
            <person name="Jacob V.M."/>
            <person name="Kang C."/>
            <person name="Kantov R.M."/>
            <person name="Kavuru S."/>
            <person name="Kerr M.S."/>
            <person name="Khan O.A."/>
            <person name="Khan T.M."/>
            <person name="King T."/>
            <person name="Kulkarni R."/>
            <person name="Li A."/>
            <person name="Maczka C."/>
            <person name="Maisonet E."/>
            <person name="Majethia P.M."/>
            <person name="Malik D.A."/>
            <person name="Mariam A."/>
            <person name="Marquess E.B."/>
            <person name="Mattison J."/>
            <person name="Mcdonald N."/>
            <person name="Mehr S."/>
            <person name="Mengers S.R."/>
            <person name="Michaels D.P."/>
            <person name="Mondal S."/>
            <person name="Monney D.B."/>
            <person name="Nakhleh S.I."/>
            <person name="Ndubuizu N.C."/>
            <person name="Nguyen A.H."/>
            <person name="Nguyen K.M."/>
            <person name="Nguyen M.T."/>
            <person name="Nicholas M.L."/>
            <person name="Nimalan J.P."/>
            <person name="O'Connell R.A."/>
            <person name="Odoi E."/>
            <person name="Ojo L."/>
            <person name="Okoye A.E."/>
            <person name="Olateru-Olagbegi O."/>
            <person name="Osei K.V."/>
            <person name="Osei-Tutu A."/>
            <person name="Palilla A.M."/>
            <person name="Pancholi S."/>
            <person name="Park J.H."/>
            <person name="Patel K."/>
            <person name="Patel P."/>
            <person name="Pennington E."/>
            <person name="Peterson R.E."/>
            <person name="Pon J."/>
            <person name="Pourkarim H."/>
            <person name="Reed M.L."/>
            <person name="Rottman V."/>
            <person name="Salazar J."/>
            <person name="Samet S."/>
            <person name="Sendze O."/>
            <person name="Stelmack M.A."/>
            <person name="Stinnett R."/>
            <person name="Tchouaga A.L."/>
            <person name="Thompson E.M."/>
            <person name="Tran N.G."/>
            <person name="Truong T."/>
            <person name="Udo J.A."/>
            <person name="Verona L.T."/>
            <person name="Vu T.-Q."/>
            <person name="Wade J."/>
            <person name="Wang N.Q."/>
            <person name="Waters Z.M."/>
            <person name="Wellman R.J."/>
            <person name="Woldegabreal S."/>
            <person name="Yee A.C."/>
            <person name="Yirefu M."/>
            <person name="Zahangir S."/>
            <person name="Zhai Y."/>
            <person name="Devine C.L."/>
            <person name="Liao K."/>
            <person name="Prasad P.K."/>
            <person name="Ruthenberg K.J."/>
            <person name="Shonk J.A."/>
            <person name="Way M."/>
            <person name="Yousufi H.K."/>
            <person name="Cao L."/>
            <person name="Fox J."/>
            <person name="Hobbs E."/>
            <person name="Kilic S."/>
            <person name="Nunn R."/>
            <person name="Patel R."/>
            <person name="Rubenstein M."/>
            <person name="Cresawn S.G."/>
            <person name="Russell D.A."/>
            <person name="Pope W.H."/>
            <person name="Jacobs-Sera D."/>
            <person name="Hendrix R.W."/>
            <person name="Hatfull G.F."/>
            <person name="Erill I."/>
            <person name="Caruso S.M."/>
        </authorList>
    </citation>
    <scope>NUCLEOTIDE SEQUENCE [LARGE SCALE GENOMIC DNA]</scope>
</reference>
<dbReference type="KEGG" id="vg:29060010"/>
<accession>A0A173GCJ0</accession>
<gene>
    <name evidence="1" type="ORF">SALINJAH_202</name>
</gene>
<sequence length="88" mass="10418">MSTNYTIVCHTCKNKVDLSFHGYSREFIARVAGDMMMYSHITHHMQILPDMTGWDEEYDKMVDLVESYTDFKYSEIKTYVDMQTIEEA</sequence>
<evidence type="ECO:0000313" key="2">
    <source>
        <dbReference type="Proteomes" id="UP000203219"/>
    </source>
</evidence>
<dbReference type="GeneID" id="29060010"/>
<proteinExistence type="predicted"/>
<organism evidence="1 2">
    <name type="scientific">Bacillus phage SalinJah</name>
    <dbReference type="NCBI Taxonomy" id="1837830"/>
    <lineage>
        <taxon>Viruses</taxon>
        <taxon>Duplodnaviria</taxon>
        <taxon>Heunggongvirae</taxon>
        <taxon>Uroviricota</taxon>
        <taxon>Caudoviricetes</taxon>
        <taxon>Herelleviridae</taxon>
        <taxon>Bastillevirinae</taxon>
        <taxon>Wphvirus</taxon>
        <taxon>Wphvirus BPS13</taxon>
    </lineage>
</organism>
<evidence type="ECO:0000313" key="1">
    <source>
        <dbReference type="EMBL" id="ANH50759.1"/>
    </source>
</evidence>